<organism evidence="2 3">
    <name type="scientific">Sphingobacterium oryzagri</name>
    <dbReference type="NCBI Taxonomy" id="3025669"/>
    <lineage>
        <taxon>Bacteria</taxon>
        <taxon>Pseudomonadati</taxon>
        <taxon>Bacteroidota</taxon>
        <taxon>Sphingobacteriia</taxon>
        <taxon>Sphingobacteriales</taxon>
        <taxon>Sphingobacteriaceae</taxon>
        <taxon>Sphingobacterium</taxon>
    </lineage>
</organism>
<dbReference type="Pfam" id="PF14905">
    <property type="entry name" value="OMP_b-brl_3"/>
    <property type="match status" value="1"/>
</dbReference>
<proteinExistence type="predicted"/>
<dbReference type="EMBL" id="CP117880">
    <property type="protein sequence ID" value="WDF70810.1"/>
    <property type="molecule type" value="Genomic_DNA"/>
</dbReference>
<evidence type="ECO:0000313" key="3">
    <source>
        <dbReference type="Proteomes" id="UP001221558"/>
    </source>
</evidence>
<name>A0ABY7WR46_9SPHI</name>
<protein>
    <submittedName>
        <fullName evidence="2">Outer membrane beta-barrel protein</fullName>
    </submittedName>
</protein>
<dbReference type="Proteomes" id="UP001221558">
    <property type="component" value="Chromosome"/>
</dbReference>
<dbReference type="SUPFAM" id="SSF49464">
    <property type="entry name" value="Carboxypeptidase regulatory domain-like"/>
    <property type="match status" value="1"/>
</dbReference>
<dbReference type="InterPro" id="IPR008969">
    <property type="entry name" value="CarboxyPept-like_regulatory"/>
</dbReference>
<dbReference type="SUPFAM" id="SSF56935">
    <property type="entry name" value="Porins"/>
    <property type="match status" value="1"/>
</dbReference>
<accession>A0ABY7WR46</accession>
<evidence type="ECO:0000259" key="1">
    <source>
        <dbReference type="Pfam" id="PF14905"/>
    </source>
</evidence>
<feature type="domain" description="Outer membrane protein beta-barrel" evidence="1">
    <location>
        <begin position="436"/>
        <end position="894"/>
    </location>
</feature>
<sequence>MIMMICSYVLGLVDAKAQSVGREIQGVVVDTAGIKLKGVTIRLTSSADTLTTTSSESGRYHFKHIQGQAIHLSYSMLGHKIVSKTISSLDRSSFIVIPTVVLTPQASLIEGVSIIKTIPVVYGDDTIQYNMDAFKFRANSLLEEALKQLPGIQVSRDGTVYAQGKQVSSVLVDGKKFFGGDVITATKNLPADFIKKIQVIDYFGDYATERGIKTEEPEKVINIVLKDDRKQISFGQATAGAGTSDRFIGSVGMNRFDDGQEFSVVGSVNNTNTSLFSFGSPSGVGEREKSLFDATDFVDPTDGLNNISALGFNFSDNLAENTVFSSSYSFTRKQNVTTGNSILRSNYIGNPISNVEDYRTTSDDYFHKFSAEFKHRFKNDDILEITPVFSYNRVYGGNGTRREINNNQIQNTGTYQDTSYQTNPNLDVNLLYAKVFKKPRRKFVANVVLNFNSQDRVEDVLDRYTSIDSSVRPPRYTRGDQQYFIEQKSGTDGIKAAVSYVEPFSDYSMIELFYDYELTDMTAVRRVEDKLKTEEFGNRFYVDSLGVSYNYRFSSSRVGLSYQYTPNKNFRTNIGFAVQPITLDGYLPREAMNYKYDNVNVVPTAGFKWRLNNELDWAVNYVGKNNQPNFTHIIPVRDNSNSQNIIVGNPELKAEFSNRISTTLRKFITTRSQYFETNFAYNNVLNKIVSDKTASTGSTSQETTFANANGYFDLKWYYLFNTPLFNESLQLDVVGSTDYYNNISFVNTERNKTRQLIYSQSLQLRYTWSDYFESLFNTNYVLNNASYTWPQHTEITAHSLLLSGATKGYISEHVTLGAEMSQRFNTGYESTFMNNNPTILNAYLEVSFLPNNMAMLRFQGFDLLDQNKNMGTYSQYIGNDLYEARNNRLGRYFMVTLNMRLQKYPKKK</sequence>
<evidence type="ECO:0000313" key="2">
    <source>
        <dbReference type="EMBL" id="WDF70810.1"/>
    </source>
</evidence>
<gene>
    <name evidence="2" type="ORF">PQ465_10625</name>
</gene>
<dbReference type="InterPro" id="IPR041700">
    <property type="entry name" value="OMP_b-brl_3"/>
</dbReference>
<keyword evidence="3" id="KW-1185">Reference proteome</keyword>
<dbReference type="RefSeq" id="WP_274269514.1">
    <property type="nucleotide sequence ID" value="NZ_CP117880.1"/>
</dbReference>
<reference evidence="2 3" key="1">
    <citation type="submission" date="2023-02" db="EMBL/GenBank/DDBJ databases">
        <title>Genome sequence of Sphingobacterium sp. KACC 22765.</title>
        <authorList>
            <person name="Kim S."/>
            <person name="Heo J."/>
            <person name="Kwon S.-W."/>
        </authorList>
    </citation>
    <scope>NUCLEOTIDE SEQUENCE [LARGE SCALE GENOMIC DNA]</scope>
    <source>
        <strain evidence="2 3">KACC 22765</strain>
    </source>
</reference>